<keyword evidence="3 8" id="KW-0378">Hydrolase</keyword>
<dbReference type="Proteomes" id="UP001379533">
    <property type="component" value="Chromosome"/>
</dbReference>
<dbReference type="InterPro" id="IPR050072">
    <property type="entry name" value="Peptidase_M20A"/>
</dbReference>
<reference evidence="8 9" key="1">
    <citation type="submission" date="2021-12" db="EMBL/GenBank/DDBJ databases">
        <title>Discovery of the Pendulisporaceae a myxobacterial family with distinct sporulation behavior and unique specialized metabolism.</title>
        <authorList>
            <person name="Garcia R."/>
            <person name="Popoff A."/>
            <person name="Bader C.D."/>
            <person name="Loehr J."/>
            <person name="Walesch S."/>
            <person name="Walt C."/>
            <person name="Boldt J."/>
            <person name="Bunk B."/>
            <person name="Haeckl F.J.F.P.J."/>
            <person name="Gunesch A.P."/>
            <person name="Birkelbach J."/>
            <person name="Nuebel U."/>
            <person name="Pietschmann T."/>
            <person name="Bach T."/>
            <person name="Mueller R."/>
        </authorList>
    </citation>
    <scope>NUCLEOTIDE SEQUENCE [LARGE SCALE GENOMIC DNA]</scope>
    <source>
        <strain evidence="8 9">MSr12523</strain>
    </source>
</reference>
<dbReference type="RefSeq" id="WP_394848241.1">
    <property type="nucleotide sequence ID" value="NZ_CP089982.1"/>
</dbReference>
<dbReference type="PANTHER" id="PTHR43808:SF31">
    <property type="entry name" value="N-ACETYL-L-CITRULLINE DEACETYLASE"/>
    <property type="match status" value="1"/>
</dbReference>
<dbReference type="Pfam" id="PF07687">
    <property type="entry name" value="M20_dimer"/>
    <property type="match status" value="1"/>
</dbReference>
<comment type="cofactor">
    <cofactor evidence="1">
        <name>Zn(2+)</name>
        <dbReference type="ChEBI" id="CHEBI:29105"/>
    </cofactor>
</comment>
<dbReference type="InterPro" id="IPR010174">
    <property type="entry name" value="Succinyl-DAP_deSuclase_DapE"/>
</dbReference>
<accession>A0ABZ2KGB6</accession>
<evidence type="ECO:0000313" key="8">
    <source>
        <dbReference type="EMBL" id="WXA97619.1"/>
    </source>
</evidence>
<feature type="domain" description="Peptidase M20 dimerisation" evidence="7">
    <location>
        <begin position="181"/>
        <end position="280"/>
    </location>
</feature>
<keyword evidence="5" id="KW-0170">Cobalt</keyword>
<keyword evidence="9" id="KW-1185">Reference proteome</keyword>
<evidence type="ECO:0000256" key="3">
    <source>
        <dbReference type="ARBA" id="ARBA00022801"/>
    </source>
</evidence>
<evidence type="ECO:0000256" key="5">
    <source>
        <dbReference type="ARBA" id="ARBA00023285"/>
    </source>
</evidence>
<dbReference type="PANTHER" id="PTHR43808">
    <property type="entry name" value="ACETYLORNITHINE DEACETYLASE"/>
    <property type="match status" value="1"/>
</dbReference>
<dbReference type="SUPFAM" id="SSF55031">
    <property type="entry name" value="Bacterial exopeptidase dimerisation domain"/>
    <property type="match status" value="1"/>
</dbReference>
<dbReference type="PROSITE" id="PS00758">
    <property type="entry name" value="ARGE_DAPE_CPG2_1"/>
    <property type="match status" value="1"/>
</dbReference>
<evidence type="ECO:0000256" key="6">
    <source>
        <dbReference type="NCBIfam" id="TIGR01900"/>
    </source>
</evidence>
<dbReference type="NCBIfam" id="TIGR01900">
    <property type="entry name" value="dapE-gram_pos"/>
    <property type="match status" value="1"/>
</dbReference>
<organism evidence="8 9">
    <name type="scientific">Pendulispora brunnea</name>
    <dbReference type="NCBI Taxonomy" id="2905690"/>
    <lineage>
        <taxon>Bacteria</taxon>
        <taxon>Pseudomonadati</taxon>
        <taxon>Myxococcota</taxon>
        <taxon>Myxococcia</taxon>
        <taxon>Myxococcales</taxon>
        <taxon>Sorangiineae</taxon>
        <taxon>Pendulisporaceae</taxon>
        <taxon>Pendulispora</taxon>
    </lineage>
</organism>
<dbReference type="SUPFAM" id="SSF53187">
    <property type="entry name" value="Zn-dependent exopeptidases"/>
    <property type="match status" value="1"/>
</dbReference>
<dbReference type="InterPro" id="IPR011650">
    <property type="entry name" value="Peptidase_M20_dimer"/>
</dbReference>
<dbReference type="Pfam" id="PF01546">
    <property type="entry name" value="Peptidase_M20"/>
    <property type="match status" value="1"/>
</dbReference>
<gene>
    <name evidence="8" type="primary">dapE</name>
    <name evidence="8" type="ORF">LZC95_12335</name>
</gene>
<name>A0ABZ2KGB6_9BACT</name>
<evidence type="ECO:0000256" key="2">
    <source>
        <dbReference type="ARBA" id="ARBA00022723"/>
    </source>
</evidence>
<dbReference type="InterPro" id="IPR036264">
    <property type="entry name" value="Bact_exopeptidase_dim_dom"/>
</dbReference>
<evidence type="ECO:0000256" key="4">
    <source>
        <dbReference type="ARBA" id="ARBA00022833"/>
    </source>
</evidence>
<keyword evidence="4" id="KW-0862">Zinc</keyword>
<keyword evidence="2" id="KW-0479">Metal-binding</keyword>
<dbReference type="InterPro" id="IPR002933">
    <property type="entry name" value="Peptidase_M20"/>
</dbReference>
<dbReference type="Gene3D" id="3.30.70.360">
    <property type="match status" value="1"/>
</dbReference>
<dbReference type="InterPro" id="IPR001261">
    <property type="entry name" value="ArgE/DapE_CS"/>
</dbReference>
<evidence type="ECO:0000259" key="7">
    <source>
        <dbReference type="Pfam" id="PF07687"/>
    </source>
</evidence>
<dbReference type="EC" id="3.5.1.18" evidence="6"/>
<dbReference type="GO" id="GO:0009014">
    <property type="term" value="F:succinyl-diaminopimelate desuccinylase activity"/>
    <property type="evidence" value="ECO:0007669"/>
    <property type="project" value="UniProtKB-EC"/>
</dbReference>
<dbReference type="EMBL" id="CP089982">
    <property type="protein sequence ID" value="WXA97619.1"/>
    <property type="molecule type" value="Genomic_DNA"/>
</dbReference>
<protein>
    <recommendedName>
        <fullName evidence="6">Succinyl-diaminopimelate desuccinylase</fullName>
        <ecNumber evidence="6">3.5.1.18</ecNumber>
    </recommendedName>
</protein>
<dbReference type="Gene3D" id="3.40.630.10">
    <property type="entry name" value="Zn peptidases"/>
    <property type="match status" value="1"/>
</dbReference>
<evidence type="ECO:0000256" key="1">
    <source>
        <dbReference type="ARBA" id="ARBA00001947"/>
    </source>
</evidence>
<sequence>MRSVILTSPFDVFSGALDETLLWLCAIPSPIGEEDAICDAVQARLQKEELAGPIRRYGNSIVVPLTRGRRSMGGERPPHIALVGHLDTVRTENGPARIDGDRIYGAGAADMKSGLAVMIALAETTRPLLPCDVTLVFYAKEEGPFADNELGPVLEQDPELGTVDLAVCLEPSDNRLQLGCNGSLHATVTFEGRTAHSSRPWQGDNAIVKAAALLTELGKLQPDDHVLDGHTYRGVVTVTQAKDGGRGRNVVPDVFSLNLNYRFPPDVSIEDAEARLRALVIGPAHEHGWDGPEPRIEITDRSPAAPPNGNHPLIAKLIEAGVKSVEPKQAWTDVARFAARGIPAVNFGPGENAQAHQKNESTSLALMHDGFQIMKRWLLSL</sequence>
<evidence type="ECO:0000313" key="9">
    <source>
        <dbReference type="Proteomes" id="UP001379533"/>
    </source>
</evidence>
<proteinExistence type="predicted"/>